<protein>
    <submittedName>
        <fullName evidence="2">Uncharacterized protein</fullName>
    </submittedName>
</protein>
<organism evidence="2 3">
    <name type="scientific">Mikania micrantha</name>
    <name type="common">bitter vine</name>
    <dbReference type="NCBI Taxonomy" id="192012"/>
    <lineage>
        <taxon>Eukaryota</taxon>
        <taxon>Viridiplantae</taxon>
        <taxon>Streptophyta</taxon>
        <taxon>Embryophyta</taxon>
        <taxon>Tracheophyta</taxon>
        <taxon>Spermatophyta</taxon>
        <taxon>Magnoliopsida</taxon>
        <taxon>eudicotyledons</taxon>
        <taxon>Gunneridae</taxon>
        <taxon>Pentapetalae</taxon>
        <taxon>asterids</taxon>
        <taxon>campanulids</taxon>
        <taxon>Asterales</taxon>
        <taxon>Asteraceae</taxon>
        <taxon>Asteroideae</taxon>
        <taxon>Heliantheae alliance</taxon>
        <taxon>Eupatorieae</taxon>
        <taxon>Mikania</taxon>
    </lineage>
</organism>
<evidence type="ECO:0000313" key="2">
    <source>
        <dbReference type="EMBL" id="KAD5802921.1"/>
    </source>
</evidence>
<sequence length="172" mass="19710">MGEMYQKGKNKQMGKTVVTQKHQEHNDKKSDQSMSSSKTNGESTSKASRQQRIHLNNQFEVLEEDDLILDLEESICKGELVAGGRVHRNDPQGYKQVVMEEVESEEETIDYGITDAQKWAITSRLIKFKSVRASDQDAGEQGEWDFFHDHVKELNIDPRYCVEDVELDDTSV</sequence>
<gene>
    <name evidence="2" type="ORF">E3N88_14281</name>
</gene>
<dbReference type="OrthoDB" id="10597488at2759"/>
<keyword evidence="3" id="KW-1185">Reference proteome</keyword>
<name>A0A5N6P2Q2_9ASTR</name>
<accession>A0A5N6P2Q2</accession>
<feature type="region of interest" description="Disordered" evidence="1">
    <location>
        <begin position="1"/>
        <end position="52"/>
    </location>
</feature>
<proteinExistence type="predicted"/>
<dbReference type="Proteomes" id="UP000326396">
    <property type="component" value="Linkage Group LG15"/>
</dbReference>
<comment type="caution">
    <text evidence="2">The sequence shown here is derived from an EMBL/GenBank/DDBJ whole genome shotgun (WGS) entry which is preliminary data.</text>
</comment>
<feature type="compositionally biased region" description="Polar residues" evidence="1">
    <location>
        <begin position="39"/>
        <end position="52"/>
    </location>
</feature>
<reference evidence="2 3" key="1">
    <citation type="submission" date="2019-05" db="EMBL/GenBank/DDBJ databases">
        <title>Mikania micrantha, genome provides insights into the molecular mechanism of rapid growth.</title>
        <authorList>
            <person name="Liu B."/>
        </authorList>
    </citation>
    <scope>NUCLEOTIDE SEQUENCE [LARGE SCALE GENOMIC DNA]</scope>
    <source>
        <strain evidence="2">NLD-2019</strain>
        <tissue evidence="2">Leaf</tissue>
    </source>
</reference>
<dbReference type="AlphaFoldDB" id="A0A5N6P2Q2"/>
<evidence type="ECO:0000256" key="1">
    <source>
        <dbReference type="SAM" id="MobiDB-lite"/>
    </source>
</evidence>
<dbReference type="EMBL" id="SZYD01000007">
    <property type="protein sequence ID" value="KAD5802921.1"/>
    <property type="molecule type" value="Genomic_DNA"/>
</dbReference>
<evidence type="ECO:0000313" key="3">
    <source>
        <dbReference type="Proteomes" id="UP000326396"/>
    </source>
</evidence>
<feature type="compositionally biased region" description="Basic and acidic residues" evidence="1">
    <location>
        <begin position="21"/>
        <end position="31"/>
    </location>
</feature>